<feature type="transmembrane region" description="Helical" evidence="8">
    <location>
        <begin position="255"/>
        <end position="276"/>
    </location>
</feature>
<evidence type="ECO:0000256" key="6">
    <source>
        <dbReference type="ARBA" id="ARBA00022989"/>
    </source>
</evidence>
<dbReference type="STRING" id="52131.GA0061100_102172"/>
<dbReference type="PANTHER" id="PTHR48090:SF3">
    <property type="entry name" value="UNDECAPRENYL-PHOSPHATE 4-DEOXY-4-FORMAMIDO-L-ARABINOSE TRANSFERASE"/>
    <property type="match status" value="1"/>
</dbReference>
<dbReference type="FunFam" id="3.90.550.10:FF:000158">
    <property type="entry name" value="Glycosyl transferase family 2"/>
    <property type="match status" value="1"/>
</dbReference>
<accession>A0A1C3UGJ9</accession>
<keyword evidence="5" id="KW-0448">Lipopolysaccharide biosynthesis</keyword>
<feature type="domain" description="Glycosyltransferase 2-like" evidence="9">
    <location>
        <begin position="22"/>
        <end position="186"/>
    </location>
</feature>
<organism evidence="10 11">
    <name type="scientific">Rhizobium hainanense</name>
    <dbReference type="NCBI Taxonomy" id="52131"/>
    <lineage>
        <taxon>Bacteria</taxon>
        <taxon>Pseudomonadati</taxon>
        <taxon>Pseudomonadota</taxon>
        <taxon>Alphaproteobacteria</taxon>
        <taxon>Hyphomicrobiales</taxon>
        <taxon>Rhizobiaceae</taxon>
        <taxon>Rhizobium/Agrobacterium group</taxon>
        <taxon>Rhizobium</taxon>
    </lineage>
</organism>
<keyword evidence="2" id="KW-0328">Glycosyltransferase</keyword>
<evidence type="ECO:0000256" key="2">
    <source>
        <dbReference type="ARBA" id="ARBA00022676"/>
    </source>
</evidence>
<evidence type="ECO:0000256" key="7">
    <source>
        <dbReference type="ARBA" id="ARBA00023136"/>
    </source>
</evidence>
<dbReference type="GO" id="GO:0009103">
    <property type="term" value="P:lipopolysaccharide biosynthetic process"/>
    <property type="evidence" value="ECO:0007669"/>
    <property type="project" value="UniProtKB-KW"/>
</dbReference>
<protein>
    <submittedName>
        <fullName evidence="10">Glycosyltransferase involved in cell wall bisynthesis</fullName>
    </submittedName>
</protein>
<proteinExistence type="predicted"/>
<feature type="transmembrane region" description="Helical" evidence="8">
    <location>
        <begin position="288"/>
        <end position="311"/>
    </location>
</feature>
<dbReference type="CDD" id="cd04187">
    <property type="entry name" value="DPM1_like_bac"/>
    <property type="match status" value="1"/>
</dbReference>
<dbReference type="InterPro" id="IPR001173">
    <property type="entry name" value="Glyco_trans_2-like"/>
</dbReference>
<evidence type="ECO:0000256" key="4">
    <source>
        <dbReference type="ARBA" id="ARBA00022692"/>
    </source>
</evidence>
<gene>
    <name evidence="10" type="ORF">GA0061100_102172</name>
</gene>
<evidence type="ECO:0000259" key="9">
    <source>
        <dbReference type="Pfam" id="PF00535"/>
    </source>
</evidence>
<dbReference type="Pfam" id="PF00535">
    <property type="entry name" value="Glycos_transf_2"/>
    <property type="match status" value="1"/>
</dbReference>
<dbReference type="PANTHER" id="PTHR48090">
    <property type="entry name" value="UNDECAPRENYL-PHOSPHATE 4-DEOXY-4-FORMAMIDO-L-ARABINOSE TRANSFERASE-RELATED"/>
    <property type="match status" value="1"/>
</dbReference>
<name>A0A1C3UGJ9_9HYPH</name>
<keyword evidence="6 8" id="KW-1133">Transmembrane helix</keyword>
<evidence type="ECO:0000256" key="1">
    <source>
        <dbReference type="ARBA" id="ARBA00022475"/>
    </source>
</evidence>
<dbReference type="OrthoDB" id="9807795at2"/>
<reference evidence="11" key="1">
    <citation type="submission" date="2016-08" db="EMBL/GenBank/DDBJ databases">
        <authorList>
            <person name="Varghese N."/>
            <person name="Submissions Spin"/>
        </authorList>
    </citation>
    <scope>NUCLEOTIDE SEQUENCE [LARGE SCALE GENOMIC DNA]</scope>
    <source>
        <strain evidence="11">CCBAU 57015</strain>
    </source>
</reference>
<evidence type="ECO:0000256" key="3">
    <source>
        <dbReference type="ARBA" id="ARBA00022679"/>
    </source>
</evidence>
<keyword evidence="4 8" id="KW-0812">Transmembrane</keyword>
<sequence>MLQTTAESTLPQADPASPLELSLVVPVFNEEESVGPLIERISSAMAGFAKSWELILVDDGSTDATLVNARRSLSQEGLTLRIVELQRNFGQTAAMQAGIDAANGRLIATMDGDLQNDPKDIPSMVEELERRQLDLLVGWRKNRQDGLLLRKIPSWCANYLIGRITGVKLHDYGCSLKIYRSSIIKQVKLMGEMHRFIPAWVAGVVPSSRIGEVPVTHHARQHGTSKYGISRTFRVILDLLSVMFFMRYKARPGHFFGSLGLGLGALAGLILLWLFIDKFIFGDDIGSRPLLMVGVVLLLSSVQMITTGILAEMIARIYYRDDLSPNYIVRKIFDRDHQDA</sequence>
<dbReference type="InterPro" id="IPR029044">
    <property type="entry name" value="Nucleotide-diphossugar_trans"/>
</dbReference>
<dbReference type="Proteomes" id="UP000186228">
    <property type="component" value="Unassembled WGS sequence"/>
</dbReference>
<evidence type="ECO:0000256" key="5">
    <source>
        <dbReference type="ARBA" id="ARBA00022985"/>
    </source>
</evidence>
<dbReference type="GO" id="GO:0016757">
    <property type="term" value="F:glycosyltransferase activity"/>
    <property type="evidence" value="ECO:0007669"/>
    <property type="project" value="UniProtKB-KW"/>
</dbReference>
<dbReference type="InterPro" id="IPR050256">
    <property type="entry name" value="Glycosyltransferase_2"/>
</dbReference>
<evidence type="ECO:0000313" key="10">
    <source>
        <dbReference type="EMBL" id="SCB14578.1"/>
    </source>
</evidence>
<keyword evidence="7 8" id="KW-0472">Membrane</keyword>
<dbReference type="SUPFAM" id="SSF53448">
    <property type="entry name" value="Nucleotide-diphospho-sugar transferases"/>
    <property type="match status" value="1"/>
</dbReference>
<evidence type="ECO:0000313" key="11">
    <source>
        <dbReference type="Proteomes" id="UP000186228"/>
    </source>
</evidence>
<keyword evidence="3 10" id="KW-0808">Transferase</keyword>
<dbReference type="EMBL" id="FMAC01000002">
    <property type="protein sequence ID" value="SCB14578.1"/>
    <property type="molecule type" value="Genomic_DNA"/>
</dbReference>
<evidence type="ECO:0000256" key="8">
    <source>
        <dbReference type="SAM" id="Phobius"/>
    </source>
</evidence>
<keyword evidence="11" id="KW-1185">Reference proteome</keyword>
<dbReference type="AlphaFoldDB" id="A0A1C3UGJ9"/>
<dbReference type="Gene3D" id="3.90.550.10">
    <property type="entry name" value="Spore Coat Polysaccharide Biosynthesis Protein SpsA, Chain A"/>
    <property type="match status" value="1"/>
</dbReference>
<keyword evidence="1" id="KW-1003">Cell membrane</keyword>
<dbReference type="GO" id="GO:0005886">
    <property type="term" value="C:plasma membrane"/>
    <property type="evidence" value="ECO:0007669"/>
    <property type="project" value="TreeGrafter"/>
</dbReference>